<evidence type="ECO:0000256" key="6">
    <source>
        <dbReference type="PROSITE-ProRule" id="PRU01355"/>
    </source>
</evidence>
<keyword evidence="4 7" id="KW-0325">Glycoprotein</keyword>
<protein>
    <recommendedName>
        <fullName evidence="7">Angiotensin-converting enzyme</fullName>
        <ecNumber evidence="7">3.4.-.-</ecNumber>
    </recommendedName>
</protein>
<dbReference type="GO" id="GO:0008237">
    <property type="term" value="F:metallopeptidase activity"/>
    <property type="evidence" value="ECO:0007669"/>
    <property type="project" value="UniProtKB-KW"/>
</dbReference>
<dbReference type="EC" id="3.4.-.-" evidence="7"/>
<keyword evidence="9" id="KW-1185">Reference proteome</keyword>
<evidence type="ECO:0000313" key="9">
    <source>
        <dbReference type="Proteomes" id="UP000019118"/>
    </source>
</evidence>
<evidence type="ECO:0000256" key="3">
    <source>
        <dbReference type="ARBA" id="ARBA00023157"/>
    </source>
</evidence>
<keyword evidence="7" id="KW-0645">Protease</keyword>
<dbReference type="GO" id="GO:0005886">
    <property type="term" value="C:plasma membrane"/>
    <property type="evidence" value="ECO:0007669"/>
    <property type="project" value="TreeGrafter"/>
</dbReference>
<keyword evidence="7" id="KW-0482">Metalloprotease</keyword>
<keyword evidence="7" id="KW-0378">Hydrolase</keyword>
<dbReference type="Gene3D" id="1.10.1370.30">
    <property type="match status" value="1"/>
</dbReference>
<keyword evidence="2" id="KW-0732">Signal</keyword>
<evidence type="ECO:0000313" key="8">
    <source>
        <dbReference type="EnsemblMetazoa" id="XP_019762885.1"/>
    </source>
</evidence>
<comment type="cofactor">
    <cofactor evidence="7">
        <name>Zn(2+)</name>
        <dbReference type="ChEBI" id="CHEBI:29105"/>
    </cofactor>
    <text evidence="7">Binds 1 zinc ion per subunit.</text>
</comment>
<reference evidence="9" key="1">
    <citation type="journal article" date="2013" name="Genome Biol.">
        <title>Draft genome of the mountain pine beetle, Dendroctonus ponderosae Hopkins, a major forest pest.</title>
        <authorList>
            <person name="Keeling C.I."/>
            <person name="Yuen M.M."/>
            <person name="Liao N.Y."/>
            <person name="Docking T.R."/>
            <person name="Chan S.K."/>
            <person name="Taylor G.A."/>
            <person name="Palmquist D.L."/>
            <person name="Jackman S.D."/>
            <person name="Nguyen A."/>
            <person name="Li M."/>
            <person name="Henderson H."/>
            <person name="Janes J.K."/>
            <person name="Zhao Y."/>
            <person name="Pandoh P."/>
            <person name="Moore R."/>
            <person name="Sperling F.A."/>
            <person name="Huber D.P."/>
            <person name="Birol I."/>
            <person name="Jones S.J."/>
            <person name="Bohlmann J."/>
        </authorList>
    </citation>
    <scope>NUCLEOTIDE SEQUENCE</scope>
</reference>
<dbReference type="GO" id="GO:0008241">
    <property type="term" value="F:peptidyl-dipeptidase activity"/>
    <property type="evidence" value="ECO:0007669"/>
    <property type="project" value="InterPro"/>
</dbReference>
<keyword evidence="7" id="KW-0862">Zinc</keyword>
<comment type="similarity">
    <text evidence="1 6 7">Belongs to the peptidase M2 family.</text>
</comment>
<proteinExistence type="inferred from homology"/>
<dbReference type="GO" id="GO:0004180">
    <property type="term" value="F:carboxypeptidase activity"/>
    <property type="evidence" value="ECO:0007669"/>
    <property type="project" value="UniProtKB-KW"/>
</dbReference>
<comment type="caution">
    <text evidence="6">Lacks conserved residue(s) required for the propagation of feature annotation.</text>
</comment>
<dbReference type="GO" id="GO:0046872">
    <property type="term" value="F:metal ion binding"/>
    <property type="evidence" value="ECO:0007669"/>
    <property type="project" value="UniProtKB-KW"/>
</dbReference>
<dbReference type="PANTHER" id="PTHR10514">
    <property type="entry name" value="ANGIOTENSIN-CONVERTING ENZYME"/>
    <property type="match status" value="1"/>
</dbReference>
<dbReference type="Proteomes" id="UP000019118">
    <property type="component" value="Unassembled WGS sequence"/>
</dbReference>
<dbReference type="PRINTS" id="PR00791">
    <property type="entry name" value="PEPDIPTASEA"/>
</dbReference>
<accession>A0AAR5PPD8</accession>
<dbReference type="PANTHER" id="PTHR10514:SF45">
    <property type="entry name" value="ANGIOTENSIN-CONVERTING ENZYME"/>
    <property type="match status" value="1"/>
</dbReference>
<dbReference type="Pfam" id="PF01401">
    <property type="entry name" value="Peptidase_M2"/>
    <property type="match status" value="1"/>
</dbReference>
<sequence>MNSDWWNFRLRYQGIVPPTPRSESHFDAAAKRHIPADVPYIKYYVALLLEFQIYKSMCDAANHKGSLHTCDVYRSREAGRVLSDILRVGKARHWKDVIKMLTKDKGGKLSAEPLLEYFQPLYIWLQSANRDEPVIGWTANKDDLALYQPLVGLATTCKASPLLFASVIVFLAGRNLP</sequence>
<dbReference type="InterPro" id="IPR001548">
    <property type="entry name" value="Peptidase_M2"/>
</dbReference>
<dbReference type="EnsemblMetazoa" id="XM_019907326.1">
    <property type="protein sequence ID" value="XP_019762885.1"/>
    <property type="gene ID" value="LOC109539506"/>
</dbReference>
<name>A0AAR5PPD8_DENPD</name>
<dbReference type="GO" id="GO:0006508">
    <property type="term" value="P:proteolysis"/>
    <property type="evidence" value="ECO:0007669"/>
    <property type="project" value="UniProtKB-KW"/>
</dbReference>
<dbReference type="AlphaFoldDB" id="A0AAR5PPD8"/>
<keyword evidence="7" id="KW-0479">Metal-binding</keyword>
<dbReference type="SUPFAM" id="SSF55486">
    <property type="entry name" value="Metalloproteases ('zincins'), catalytic domain"/>
    <property type="match status" value="1"/>
</dbReference>
<evidence type="ECO:0000256" key="2">
    <source>
        <dbReference type="ARBA" id="ARBA00022729"/>
    </source>
</evidence>
<evidence type="ECO:0000256" key="7">
    <source>
        <dbReference type="RuleBase" id="RU361144"/>
    </source>
</evidence>
<evidence type="ECO:0000256" key="1">
    <source>
        <dbReference type="ARBA" id="ARBA00008139"/>
    </source>
</evidence>
<reference evidence="8" key="2">
    <citation type="submission" date="2024-08" db="UniProtKB">
        <authorList>
            <consortium name="EnsemblMetazoa"/>
        </authorList>
    </citation>
    <scope>IDENTIFICATION</scope>
</reference>
<organism evidence="8 9">
    <name type="scientific">Dendroctonus ponderosae</name>
    <name type="common">Mountain pine beetle</name>
    <dbReference type="NCBI Taxonomy" id="77166"/>
    <lineage>
        <taxon>Eukaryota</taxon>
        <taxon>Metazoa</taxon>
        <taxon>Ecdysozoa</taxon>
        <taxon>Arthropoda</taxon>
        <taxon>Hexapoda</taxon>
        <taxon>Insecta</taxon>
        <taxon>Pterygota</taxon>
        <taxon>Neoptera</taxon>
        <taxon>Endopterygota</taxon>
        <taxon>Coleoptera</taxon>
        <taxon>Polyphaga</taxon>
        <taxon>Cucujiformia</taxon>
        <taxon>Curculionidae</taxon>
        <taxon>Scolytinae</taxon>
        <taxon>Dendroctonus</taxon>
    </lineage>
</organism>
<keyword evidence="3 5" id="KW-1015">Disulfide bond</keyword>
<evidence type="ECO:0000256" key="4">
    <source>
        <dbReference type="ARBA" id="ARBA00023180"/>
    </source>
</evidence>
<evidence type="ECO:0000256" key="5">
    <source>
        <dbReference type="PIRSR" id="PIRSR601548-4"/>
    </source>
</evidence>
<keyword evidence="7" id="KW-0121">Carboxypeptidase</keyword>
<dbReference type="PROSITE" id="PS52011">
    <property type="entry name" value="PEPTIDASE_M2"/>
    <property type="match status" value="1"/>
</dbReference>
<feature type="disulfide bond" evidence="5">
    <location>
        <begin position="58"/>
        <end position="70"/>
    </location>
</feature>